<evidence type="ECO:0000313" key="9">
    <source>
        <dbReference type="EMBL" id="CQH57367.1"/>
    </source>
</evidence>
<reference evidence="10" key="1">
    <citation type="journal article" date="2016" name="Environ. Microbiol.">
        <title>The complete genome of a viable archaeum isolated from 123-million-year-old rock salt.</title>
        <authorList>
            <person name="Jaakkola S.T."/>
            <person name="Pfeiffer F."/>
            <person name="Ravantti J.J."/>
            <person name="Guo Q."/>
            <person name="Liu Y."/>
            <person name="Chen X."/>
            <person name="Ma H."/>
            <person name="Yang C."/>
            <person name="Oksanen H.M."/>
            <person name="Bamford D.H."/>
        </authorList>
    </citation>
    <scope>NUCLEOTIDE SEQUENCE</scope>
    <source>
        <strain evidence="10">JI20-1</strain>
    </source>
</reference>
<evidence type="ECO:0000259" key="8">
    <source>
        <dbReference type="PROSITE" id="PS50113"/>
    </source>
</evidence>
<dbReference type="PANTHER" id="PTHR34236:SF1">
    <property type="entry name" value="DIMETHYL SULFOXIDE REDUCTASE TRANSCRIPTIONAL ACTIVATOR"/>
    <property type="match status" value="1"/>
</dbReference>
<dbReference type="Pfam" id="PF15915">
    <property type="entry name" value="BAT"/>
    <property type="match status" value="1"/>
</dbReference>
<dbReference type="RefSeq" id="WP_059056961.1">
    <property type="nucleotide sequence ID" value="NZ_CEML01000001.1"/>
</dbReference>
<dbReference type="Pfam" id="PF00072">
    <property type="entry name" value="Response_reg"/>
    <property type="match status" value="1"/>
</dbReference>
<evidence type="ECO:0000256" key="2">
    <source>
        <dbReference type="ARBA" id="ARBA00022777"/>
    </source>
</evidence>
<gene>
    <name evidence="9" type="ORF">HHUB_2522</name>
</gene>
<dbReference type="EMBL" id="LN831302">
    <property type="protein sequence ID" value="CQH57367.1"/>
    <property type="molecule type" value="Genomic_DNA"/>
</dbReference>
<evidence type="ECO:0000313" key="10">
    <source>
        <dbReference type="Proteomes" id="UP000066737"/>
    </source>
</evidence>
<dbReference type="PROSITE" id="PS50112">
    <property type="entry name" value="PAS"/>
    <property type="match status" value="1"/>
</dbReference>
<dbReference type="NCBIfam" id="TIGR00229">
    <property type="entry name" value="sensory_box"/>
    <property type="match status" value="1"/>
</dbReference>
<dbReference type="GeneID" id="26659158"/>
<evidence type="ECO:0000256" key="3">
    <source>
        <dbReference type="ARBA" id="ARBA00023015"/>
    </source>
</evidence>
<dbReference type="CDD" id="cd00130">
    <property type="entry name" value="PAS"/>
    <property type="match status" value="1"/>
</dbReference>
<dbReference type="SMART" id="SM00448">
    <property type="entry name" value="REC"/>
    <property type="match status" value="1"/>
</dbReference>
<proteinExistence type="predicted"/>
<dbReference type="PROSITE" id="PS50113">
    <property type="entry name" value="PAC"/>
    <property type="match status" value="1"/>
</dbReference>
<dbReference type="KEGG" id="hhb:Hhub_2522"/>
<dbReference type="InterPro" id="IPR001789">
    <property type="entry name" value="Sig_transdc_resp-reg_receiver"/>
</dbReference>
<accession>A0A0U5H0R4</accession>
<dbReference type="InterPro" id="IPR013655">
    <property type="entry name" value="PAS_fold_3"/>
</dbReference>
<dbReference type="AlphaFoldDB" id="A0A0U5H0R4"/>
<dbReference type="Pfam" id="PF13185">
    <property type="entry name" value="GAF_2"/>
    <property type="match status" value="1"/>
</dbReference>
<dbReference type="InterPro" id="IPR031803">
    <property type="entry name" value="BAT_GAF/HTH-assoc"/>
</dbReference>
<dbReference type="SMART" id="SM00091">
    <property type="entry name" value="PAS"/>
    <property type="match status" value="1"/>
</dbReference>
<dbReference type="SUPFAM" id="SSF55785">
    <property type="entry name" value="PYP-like sensor domain (PAS domain)"/>
    <property type="match status" value="1"/>
</dbReference>
<dbReference type="PROSITE" id="PS50110">
    <property type="entry name" value="RESPONSE_REGULATORY"/>
    <property type="match status" value="1"/>
</dbReference>
<dbReference type="GO" id="GO:0000160">
    <property type="term" value="P:phosphorelay signal transduction system"/>
    <property type="evidence" value="ECO:0007669"/>
    <property type="project" value="InterPro"/>
</dbReference>
<feature type="domain" description="PAC" evidence="8">
    <location>
        <begin position="226"/>
        <end position="277"/>
    </location>
</feature>
<dbReference type="STRING" id="1407499.HHUB_2522"/>
<dbReference type="InterPro" id="IPR003018">
    <property type="entry name" value="GAF"/>
</dbReference>
<dbReference type="Pfam" id="PF08447">
    <property type="entry name" value="PAS_3"/>
    <property type="match status" value="1"/>
</dbReference>
<keyword evidence="3" id="KW-0805">Transcription regulation</keyword>
<keyword evidence="5" id="KW-0597">Phosphoprotein</keyword>
<dbReference type="Proteomes" id="UP000066737">
    <property type="component" value="Chromosome I"/>
</dbReference>
<dbReference type="Gene3D" id="3.40.50.2300">
    <property type="match status" value="1"/>
</dbReference>
<dbReference type="InterPro" id="IPR000700">
    <property type="entry name" value="PAS-assoc_C"/>
</dbReference>
<dbReference type="SUPFAM" id="SSF52172">
    <property type="entry name" value="CheY-like"/>
    <property type="match status" value="1"/>
</dbReference>
<dbReference type="InterPro" id="IPR035965">
    <property type="entry name" value="PAS-like_dom_sf"/>
</dbReference>
<dbReference type="PANTHER" id="PTHR34236">
    <property type="entry name" value="DIMETHYL SULFOXIDE REDUCTASE TRANSCRIPTIONAL ACTIVATOR"/>
    <property type="match status" value="1"/>
</dbReference>
<dbReference type="SMART" id="SM00065">
    <property type="entry name" value="GAF"/>
    <property type="match status" value="1"/>
</dbReference>
<dbReference type="GO" id="GO:0016301">
    <property type="term" value="F:kinase activity"/>
    <property type="evidence" value="ECO:0007669"/>
    <property type="project" value="UniProtKB-KW"/>
</dbReference>
<evidence type="ECO:0000259" key="6">
    <source>
        <dbReference type="PROSITE" id="PS50110"/>
    </source>
</evidence>
<keyword evidence="2" id="KW-0418">Kinase</keyword>
<dbReference type="InterPro" id="IPR007050">
    <property type="entry name" value="HTH_bacterioopsin"/>
</dbReference>
<dbReference type="InterPro" id="IPR011006">
    <property type="entry name" value="CheY-like_superfamily"/>
</dbReference>
<name>A0A0U5H0R4_9EURY</name>
<evidence type="ECO:0000259" key="7">
    <source>
        <dbReference type="PROSITE" id="PS50112"/>
    </source>
</evidence>
<protein>
    <submittedName>
        <fullName evidence="9">Receiver/sensor/bat box HTH-10 family transcription regulator</fullName>
    </submittedName>
</protein>
<evidence type="ECO:0000256" key="5">
    <source>
        <dbReference type="PROSITE-ProRule" id="PRU00169"/>
    </source>
</evidence>
<sequence>MSEDARPRILLVEDNPGDARYIRELLDDAVSLEARSFDGDALVDRTRGAQADPVVHESRLDDALDYLDDAGADVVLLDLGLPDSTGLETLTTLLDHHAAVPVVVLTGLTDREVGMEALRRGAEEFLVKDEINPELLVRSIHHAIERRAHRREQKRYETLIEESTDVNAIVDPDGTVQYVTPSAEYVLGYDPDELAGENAFEYVHPDDQVAVREEFDRLAGDPDYRATVDFRLRCADGSWVFLDARGRNLRDEPAIDGFVVYTRDVTEQREYERRLEAQRERLAALNQLNDVVNGVAGAVVDQSTREEIERIACERLAASPSYEFAWVGEPDPETQEVNVRASAGTDGYLDDVSLSVAPGDPASEGPTGRALRTGEMQTVLDVDDDSDYERWRDLADEYGFRSSAAIPIRHEDTTYGVLNVYADRSDAFREQERTVVEHLGHLVGHAIAAAERKQALMSDAVVELEFRVREIADAVGADTVPETPIALERTVSVDDGEFLVYGTVDEDGVDDLRRFTETVSFWKSFDVVGEDVDGVRFELRLSDPPLMSEVASLGGSVRRVVLGEDLRLTAQFPQDTDVREVVSAIRDAYDSAEAVARRQVTERDQRADHLADVWSDALTERQRTVVETAYYAGFFEWPRATSGEDVAESLDISGPTFSQHLRAAENKIFARLVGDDAAD</sequence>
<dbReference type="Pfam" id="PF04967">
    <property type="entry name" value="HTH_10"/>
    <property type="match status" value="1"/>
</dbReference>
<keyword evidence="1" id="KW-0808">Transferase</keyword>
<keyword evidence="10" id="KW-1185">Reference proteome</keyword>
<dbReference type="Gene3D" id="3.30.450.40">
    <property type="match status" value="1"/>
</dbReference>
<dbReference type="SUPFAM" id="SSF88659">
    <property type="entry name" value="Sigma3 and sigma4 domains of RNA polymerase sigma factors"/>
    <property type="match status" value="1"/>
</dbReference>
<dbReference type="OrthoDB" id="205707at2157"/>
<feature type="modified residue" description="4-aspartylphosphate" evidence="5">
    <location>
        <position position="78"/>
    </location>
</feature>
<dbReference type="InterPro" id="IPR013324">
    <property type="entry name" value="RNA_pol_sigma_r3/r4-like"/>
</dbReference>
<organism evidence="9 10">
    <name type="scientific">Halobacterium hubeiense</name>
    <dbReference type="NCBI Taxonomy" id="1407499"/>
    <lineage>
        <taxon>Archaea</taxon>
        <taxon>Methanobacteriati</taxon>
        <taxon>Methanobacteriota</taxon>
        <taxon>Stenosarchaea group</taxon>
        <taxon>Halobacteria</taxon>
        <taxon>Halobacteriales</taxon>
        <taxon>Halobacteriaceae</taxon>
        <taxon>Halobacterium</taxon>
    </lineage>
</organism>
<dbReference type="Gene3D" id="3.30.450.20">
    <property type="entry name" value="PAS domain"/>
    <property type="match status" value="1"/>
</dbReference>
<evidence type="ECO:0000256" key="4">
    <source>
        <dbReference type="ARBA" id="ARBA00023163"/>
    </source>
</evidence>
<keyword evidence="4" id="KW-0804">Transcription</keyword>
<evidence type="ECO:0000256" key="1">
    <source>
        <dbReference type="ARBA" id="ARBA00022679"/>
    </source>
</evidence>
<dbReference type="SUPFAM" id="SSF55781">
    <property type="entry name" value="GAF domain-like"/>
    <property type="match status" value="1"/>
</dbReference>
<feature type="domain" description="Response regulatory" evidence="6">
    <location>
        <begin position="8"/>
        <end position="143"/>
    </location>
</feature>
<dbReference type="InterPro" id="IPR029016">
    <property type="entry name" value="GAF-like_dom_sf"/>
</dbReference>
<dbReference type="InterPro" id="IPR000014">
    <property type="entry name" value="PAS"/>
</dbReference>
<feature type="domain" description="PAS" evidence="7">
    <location>
        <begin position="152"/>
        <end position="222"/>
    </location>
</feature>